<dbReference type="InterPro" id="IPR000801">
    <property type="entry name" value="Esterase-like"/>
</dbReference>
<dbReference type="Gene3D" id="3.40.50.1820">
    <property type="entry name" value="alpha/beta hydrolase"/>
    <property type="match status" value="1"/>
</dbReference>
<comment type="caution">
    <text evidence="1">The sequence shown here is derived from an EMBL/GenBank/DDBJ whole genome shotgun (WGS) entry which is preliminary data.</text>
</comment>
<dbReference type="Proteomes" id="UP000282311">
    <property type="component" value="Unassembled WGS sequence"/>
</dbReference>
<dbReference type="InterPro" id="IPR050583">
    <property type="entry name" value="Mycobacterial_A85_antigen"/>
</dbReference>
<evidence type="ECO:0000313" key="2">
    <source>
        <dbReference type="Proteomes" id="UP000282311"/>
    </source>
</evidence>
<sequence length="173" mass="19457">MNIRRGRPPGWPSASPISGGNGAVYVTFVAERVKPYIDRVYRTKADRGHTGMIGTSLGGLVSVFAAGLRPDVFGRIGSISGSFWYEDFIDYLRKAPLPMTDSRYYLYVGSEEGAKKTNIQKDMVRRNEQAFQLLLEKGFRPEDVMFAFGQGADHDLSAFTERFPEALHHLFRN</sequence>
<keyword evidence="2" id="KW-1185">Reference proteome</keyword>
<dbReference type="AlphaFoldDB" id="A0A3B0CGX4"/>
<dbReference type="PANTHER" id="PTHR48098">
    <property type="entry name" value="ENTEROCHELIN ESTERASE-RELATED"/>
    <property type="match status" value="1"/>
</dbReference>
<proteinExistence type="predicted"/>
<name>A0A3B0CGX4_9BACL</name>
<organism evidence="1 2">
    <name type="scientific">Paenibacillus ginsengarvi</name>
    <dbReference type="NCBI Taxonomy" id="400777"/>
    <lineage>
        <taxon>Bacteria</taxon>
        <taxon>Bacillati</taxon>
        <taxon>Bacillota</taxon>
        <taxon>Bacilli</taxon>
        <taxon>Bacillales</taxon>
        <taxon>Paenibacillaceae</taxon>
        <taxon>Paenibacillus</taxon>
    </lineage>
</organism>
<reference evidence="1 2" key="1">
    <citation type="journal article" date="2007" name="Int. J. Syst. Evol. Microbiol.">
        <title>Paenibacillus ginsengarvi sp. nov., isolated from soil from ginseng cultivation.</title>
        <authorList>
            <person name="Yoon M.H."/>
            <person name="Ten L.N."/>
            <person name="Im W.T."/>
        </authorList>
    </citation>
    <scope>NUCLEOTIDE SEQUENCE [LARGE SCALE GENOMIC DNA]</scope>
    <source>
        <strain evidence="1 2">KCTC 13059</strain>
    </source>
</reference>
<dbReference type="OrthoDB" id="9784036at2"/>
<dbReference type="GO" id="GO:0016787">
    <property type="term" value="F:hydrolase activity"/>
    <property type="evidence" value="ECO:0007669"/>
    <property type="project" value="UniProtKB-KW"/>
</dbReference>
<gene>
    <name evidence="1" type="ORF">D7M11_12300</name>
</gene>
<keyword evidence="1" id="KW-0378">Hydrolase</keyword>
<dbReference type="SUPFAM" id="SSF53474">
    <property type="entry name" value="alpha/beta-Hydrolases"/>
    <property type="match status" value="1"/>
</dbReference>
<dbReference type="PANTHER" id="PTHR48098:SF6">
    <property type="entry name" value="FERRI-BACILLIBACTIN ESTERASE BESA"/>
    <property type="match status" value="1"/>
</dbReference>
<dbReference type="RefSeq" id="WP_120747505.1">
    <property type="nucleotide sequence ID" value="NZ_RBAH01000007.1"/>
</dbReference>
<protein>
    <submittedName>
        <fullName evidence="1">Alpha/beta hydrolase</fullName>
    </submittedName>
</protein>
<accession>A0A3B0CGX4</accession>
<evidence type="ECO:0000313" key="1">
    <source>
        <dbReference type="EMBL" id="RKN84763.1"/>
    </source>
</evidence>
<dbReference type="Pfam" id="PF00756">
    <property type="entry name" value="Esterase"/>
    <property type="match status" value="1"/>
</dbReference>
<dbReference type="InterPro" id="IPR029058">
    <property type="entry name" value="AB_hydrolase_fold"/>
</dbReference>
<dbReference type="EMBL" id="RBAH01000007">
    <property type="protein sequence ID" value="RKN84763.1"/>
    <property type="molecule type" value="Genomic_DNA"/>
</dbReference>